<sequence length="93" mass="10443">MMETERGVCGGEGGATKRMVLVVFRRKLWREVGEGRSGWGIERRCSGGFVGTRAVHRRKERSDFNGAGWGWLLAEEEATTVVAGQRKRLNSKF</sequence>
<reference evidence="1 2" key="1">
    <citation type="journal article" date="2021" name="BMC Genomics">
        <title>Datura genome reveals duplications of psychoactive alkaloid biosynthetic genes and high mutation rate following tissue culture.</title>
        <authorList>
            <person name="Rajewski A."/>
            <person name="Carter-House D."/>
            <person name="Stajich J."/>
            <person name="Litt A."/>
        </authorList>
    </citation>
    <scope>NUCLEOTIDE SEQUENCE [LARGE SCALE GENOMIC DNA]</scope>
    <source>
        <strain evidence="1">AR-01</strain>
    </source>
</reference>
<protein>
    <submittedName>
        <fullName evidence="1">Uncharacterized protein</fullName>
    </submittedName>
</protein>
<keyword evidence="2" id="KW-1185">Reference proteome</keyword>
<name>A0ABS8WI90_DATST</name>
<accession>A0ABS8WI90</accession>
<proteinExistence type="predicted"/>
<dbReference type="Proteomes" id="UP000823775">
    <property type="component" value="Unassembled WGS sequence"/>
</dbReference>
<evidence type="ECO:0000313" key="2">
    <source>
        <dbReference type="Proteomes" id="UP000823775"/>
    </source>
</evidence>
<dbReference type="EMBL" id="JACEIK010007049">
    <property type="protein sequence ID" value="MCE3049661.1"/>
    <property type="molecule type" value="Genomic_DNA"/>
</dbReference>
<comment type="caution">
    <text evidence="1">The sequence shown here is derived from an EMBL/GenBank/DDBJ whole genome shotgun (WGS) entry which is preliminary data.</text>
</comment>
<organism evidence="1 2">
    <name type="scientific">Datura stramonium</name>
    <name type="common">Jimsonweed</name>
    <name type="synonym">Common thornapple</name>
    <dbReference type="NCBI Taxonomy" id="4076"/>
    <lineage>
        <taxon>Eukaryota</taxon>
        <taxon>Viridiplantae</taxon>
        <taxon>Streptophyta</taxon>
        <taxon>Embryophyta</taxon>
        <taxon>Tracheophyta</taxon>
        <taxon>Spermatophyta</taxon>
        <taxon>Magnoliopsida</taxon>
        <taxon>eudicotyledons</taxon>
        <taxon>Gunneridae</taxon>
        <taxon>Pentapetalae</taxon>
        <taxon>asterids</taxon>
        <taxon>lamiids</taxon>
        <taxon>Solanales</taxon>
        <taxon>Solanaceae</taxon>
        <taxon>Solanoideae</taxon>
        <taxon>Datureae</taxon>
        <taxon>Datura</taxon>
    </lineage>
</organism>
<gene>
    <name evidence="1" type="ORF">HAX54_045484</name>
</gene>
<evidence type="ECO:0000313" key="1">
    <source>
        <dbReference type="EMBL" id="MCE3049661.1"/>
    </source>
</evidence>